<name>A0A2T9YUM7_9FUNG</name>
<dbReference type="PANTHER" id="PTHR21250">
    <property type="entry name" value="PRE-RRNA-PROCESSING PROTEIN TSR2 HOMOLOG"/>
    <property type="match status" value="1"/>
</dbReference>
<feature type="compositionally biased region" description="Polar residues" evidence="3">
    <location>
        <begin position="127"/>
        <end position="138"/>
    </location>
</feature>
<organism evidence="4 5">
    <name type="scientific">Furculomyces boomerangus</name>
    <dbReference type="NCBI Taxonomy" id="61424"/>
    <lineage>
        <taxon>Eukaryota</taxon>
        <taxon>Fungi</taxon>
        <taxon>Fungi incertae sedis</taxon>
        <taxon>Zoopagomycota</taxon>
        <taxon>Kickxellomycotina</taxon>
        <taxon>Harpellomycetes</taxon>
        <taxon>Harpellales</taxon>
        <taxon>Harpellaceae</taxon>
        <taxon>Furculomyces</taxon>
    </lineage>
</organism>
<feature type="compositionally biased region" description="Acidic residues" evidence="3">
    <location>
        <begin position="145"/>
        <end position="154"/>
    </location>
</feature>
<evidence type="ECO:0000256" key="2">
    <source>
        <dbReference type="ARBA" id="ARBA00022552"/>
    </source>
</evidence>
<keyword evidence="5" id="KW-1185">Reference proteome</keyword>
<proteinExistence type="inferred from homology"/>
<protein>
    <recommendedName>
        <fullName evidence="6">Pre-rRNA-processing protein TSR2</fullName>
    </recommendedName>
</protein>
<gene>
    <name evidence="4" type="ORF">BB559_002509</name>
</gene>
<reference evidence="4 5" key="1">
    <citation type="journal article" date="2018" name="MBio">
        <title>Comparative Genomics Reveals the Core Gene Toolbox for the Fungus-Insect Symbiosis.</title>
        <authorList>
            <person name="Wang Y."/>
            <person name="Stata M."/>
            <person name="Wang W."/>
            <person name="Stajich J.E."/>
            <person name="White M.M."/>
            <person name="Moncalvo J.M."/>
        </authorList>
    </citation>
    <scope>NUCLEOTIDE SEQUENCE [LARGE SCALE GENOMIC DNA]</scope>
    <source>
        <strain evidence="4 5">AUS-77-4</strain>
    </source>
</reference>
<dbReference type="STRING" id="61424.A0A2T9YUM7"/>
<evidence type="ECO:0000256" key="1">
    <source>
        <dbReference type="ARBA" id="ARBA00006524"/>
    </source>
</evidence>
<evidence type="ECO:0008006" key="6">
    <source>
        <dbReference type="Google" id="ProtNLM"/>
    </source>
</evidence>
<dbReference type="OrthoDB" id="263560at2759"/>
<dbReference type="GO" id="GO:0006364">
    <property type="term" value="P:rRNA processing"/>
    <property type="evidence" value="ECO:0007669"/>
    <property type="project" value="UniProtKB-KW"/>
</dbReference>
<comment type="caution">
    <text evidence="4">The sequence shown here is derived from an EMBL/GenBank/DDBJ whole genome shotgun (WGS) entry which is preliminary data.</text>
</comment>
<keyword evidence="2" id="KW-0698">rRNA processing</keyword>
<evidence type="ECO:0000313" key="4">
    <source>
        <dbReference type="EMBL" id="PVU96057.1"/>
    </source>
</evidence>
<dbReference type="AlphaFoldDB" id="A0A2T9YUM7"/>
<sequence>MASTSQRIHPNKEAFIEGADHIFASWTALELAVQQQWGGPDSQEKRDWMVDVVVEEFGKKGSKIDQEDIEDLLLQIMEDEFECILEDNSASDVSYHLCKIYRECVKGDHSTVDKLRLQRDSKDNSKAAVSSSINVPGQSVSGDESSSDEEMDQD</sequence>
<dbReference type="Pfam" id="PF10273">
    <property type="entry name" value="WGG"/>
    <property type="match status" value="1"/>
</dbReference>
<dbReference type="InterPro" id="IPR019398">
    <property type="entry name" value="Pre-rRNA_process_TSR2"/>
</dbReference>
<feature type="region of interest" description="Disordered" evidence="3">
    <location>
        <begin position="117"/>
        <end position="154"/>
    </location>
</feature>
<dbReference type="Proteomes" id="UP000245699">
    <property type="component" value="Unassembled WGS sequence"/>
</dbReference>
<comment type="similarity">
    <text evidence="1">Belongs to the TSR2 family.</text>
</comment>
<evidence type="ECO:0000256" key="3">
    <source>
        <dbReference type="SAM" id="MobiDB-lite"/>
    </source>
</evidence>
<accession>A0A2T9YUM7</accession>
<evidence type="ECO:0000313" key="5">
    <source>
        <dbReference type="Proteomes" id="UP000245699"/>
    </source>
</evidence>
<dbReference type="EMBL" id="MBFT01000160">
    <property type="protein sequence ID" value="PVU96057.1"/>
    <property type="molecule type" value="Genomic_DNA"/>
</dbReference>